<dbReference type="Pfam" id="PF06945">
    <property type="entry name" value="DUF1289"/>
    <property type="match status" value="1"/>
</dbReference>
<proteinExistence type="predicted"/>
<gene>
    <name evidence="1" type="ORF">V6256_07995</name>
</gene>
<dbReference type="Proteomes" id="UP001369082">
    <property type="component" value="Unassembled WGS sequence"/>
</dbReference>
<reference evidence="1 2" key="1">
    <citation type="submission" date="2024-02" db="EMBL/GenBank/DDBJ databases">
        <title>Bacteria isolated from the canopy kelp, Nereocystis luetkeana.</title>
        <authorList>
            <person name="Pfister C.A."/>
            <person name="Younker I.T."/>
            <person name="Light S.H."/>
        </authorList>
    </citation>
    <scope>NUCLEOTIDE SEQUENCE [LARGE SCALE GENOMIC DNA]</scope>
    <source>
        <strain evidence="1 2">TI.1.05</strain>
    </source>
</reference>
<comment type="caution">
    <text evidence="1">The sequence shown here is derived from an EMBL/GenBank/DDBJ whole genome shotgun (WGS) entry which is preliminary data.</text>
</comment>
<name>A0ABU9GQF0_9GAMM</name>
<accession>A0ABU9GQF0</accession>
<protein>
    <submittedName>
        <fullName evidence="1">DUF1289 domain-containing protein</fullName>
    </submittedName>
</protein>
<sequence length="70" mass="7997">MKFSPCTGDCTSNKKRCGGCGRSRDEITETQLITKQLVEHLVKYNYSDPENFLENVTKKAIKRSKNAEKK</sequence>
<dbReference type="RefSeq" id="WP_341597590.1">
    <property type="nucleotide sequence ID" value="NZ_JBAKAZ010000024.1"/>
</dbReference>
<dbReference type="InterPro" id="IPR010710">
    <property type="entry name" value="DUF1289"/>
</dbReference>
<evidence type="ECO:0000313" key="2">
    <source>
        <dbReference type="Proteomes" id="UP001369082"/>
    </source>
</evidence>
<keyword evidence="2" id="KW-1185">Reference proteome</keyword>
<dbReference type="EMBL" id="JBAKAZ010000024">
    <property type="protein sequence ID" value="MEL0629548.1"/>
    <property type="molecule type" value="Genomic_DNA"/>
</dbReference>
<evidence type="ECO:0000313" key="1">
    <source>
        <dbReference type="EMBL" id="MEL0629548.1"/>
    </source>
</evidence>
<organism evidence="1 2">
    <name type="scientific">Psychromonas aquatilis</name>
    <dbReference type="NCBI Taxonomy" id="2005072"/>
    <lineage>
        <taxon>Bacteria</taxon>
        <taxon>Pseudomonadati</taxon>
        <taxon>Pseudomonadota</taxon>
        <taxon>Gammaproteobacteria</taxon>
        <taxon>Alteromonadales</taxon>
        <taxon>Psychromonadaceae</taxon>
        <taxon>Psychromonas</taxon>
    </lineage>
</organism>